<evidence type="ECO:0000256" key="3">
    <source>
        <dbReference type="ARBA" id="ARBA00022679"/>
    </source>
</evidence>
<dbReference type="GO" id="GO:0106408">
    <property type="term" value="F:diadenylate cyclase activity"/>
    <property type="evidence" value="ECO:0007669"/>
    <property type="project" value="UniProtKB-EC"/>
</dbReference>
<comment type="similarity">
    <text evidence="10">Belongs to the adenylate cyclase family. DacA/CdaA subfamily.</text>
</comment>
<dbReference type="GO" id="GO:0005524">
    <property type="term" value="F:ATP binding"/>
    <property type="evidence" value="ECO:0007669"/>
    <property type="project" value="UniProtKB-UniRule"/>
</dbReference>
<dbReference type="GO" id="GO:0006171">
    <property type="term" value="P:cAMP biosynthetic process"/>
    <property type="evidence" value="ECO:0007669"/>
    <property type="project" value="InterPro"/>
</dbReference>
<evidence type="ECO:0000313" key="13">
    <source>
        <dbReference type="Proteomes" id="UP000269352"/>
    </source>
</evidence>
<dbReference type="Proteomes" id="UP000269352">
    <property type="component" value="Unassembled WGS sequence"/>
</dbReference>
<feature type="transmembrane region" description="Helical" evidence="10">
    <location>
        <begin position="38"/>
        <end position="55"/>
    </location>
</feature>
<keyword evidence="4 10" id="KW-0812">Transmembrane</keyword>
<protein>
    <recommendedName>
        <fullName evidence="10">Diadenylate cyclase</fullName>
        <shortName evidence="10">DAC</shortName>
        <ecNumber evidence="10">2.7.7.85</ecNumber>
    </recommendedName>
    <alternativeName>
        <fullName evidence="10">Cyclic-di-AMP synthase</fullName>
        <shortName evidence="10">c-di-AMP synthase</shortName>
    </alternativeName>
</protein>
<evidence type="ECO:0000256" key="6">
    <source>
        <dbReference type="ARBA" id="ARBA00022741"/>
    </source>
</evidence>
<comment type="catalytic activity">
    <reaction evidence="1 10">
        <text>2 ATP = 3',3'-c-di-AMP + 2 diphosphate</text>
        <dbReference type="Rhea" id="RHEA:35655"/>
        <dbReference type="ChEBI" id="CHEBI:30616"/>
        <dbReference type="ChEBI" id="CHEBI:33019"/>
        <dbReference type="ChEBI" id="CHEBI:71500"/>
        <dbReference type="EC" id="2.7.7.85"/>
    </reaction>
</comment>
<keyword evidence="7 10" id="KW-0067">ATP-binding</keyword>
<evidence type="ECO:0000259" key="11">
    <source>
        <dbReference type="PROSITE" id="PS51794"/>
    </source>
</evidence>
<evidence type="ECO:0000256" key="10">
    <source>
        <dbReference type="HAMAP-Rule" id="MF_01499"/>
    </source>
</evidence>
<dbReference type="Gene3D" id="3.40.1700.10">
    <property type="entry name" value="DNA integrity scanning protein, DisA, N-terminal domain"/>
    <property type="match status" value="1"/>
</dbReference>
<dbReference type="InterPro" id="IPR036888">
    <property type="entry name" value="DNA_integrity_DisA_N_sf"/>
</dbReference>
<dbReference type="InterPro" id="IPR003390">
    <property type="entry name" value="DNA_integrity_scan_DisA_N"/>
</dbReference>
<dbReference type="PANTHER" id="PTHR34185">
    <property type="entry name" value="DIADENYLATE CYCLASE"/>
    <property type="match status" value="1"/>
</dbReference>
<dbReference type="HAMAP" id="MF_01499">
    <property type="entry name" value="DacA"/>
    <property type="match status" value="1"/>
</dbReference>
<proteinExistence type="inferred from homology"/>
<name>A0A388TDT1_TERA1</name>
<accession>A0A388TDT1</accession>
<dbReference type="NCBIfam" id="TIGR00159">
    <property type="entry name" value="diadenylate cyclase CdaA"/>
    <property type="match status" value="1"/>
</dbReference>
<keyword evidence="9 10" id="KW-0472">Membrane</keyword>
<comment type="function">
    <text evidence="10">Catalyzes the condensation of 2 ATP molecules into cyclic di-AMP (c-di-AMP), a second messenger used to regulate differing processes in different bacteria.</text>
</comment>
<evidence type="ECO:0000256" key="1">
    <source>
        <dbReference type="ARBA" id="ARBA00000877"/>
    </source>
</evidence>
<dbReference type="InterPro" id="IPR045585">
    <property type="entry name" value="CdaA_N"/>
</dbReference>
<keyword evidence="6 10" id="KW-0547">Nucleotide-binding</keyword>
<dbReference type="EC" id="2.7.7.85" evidence="10"/>
<keyword evidence="2 10" id="KW-1003">Cell membrane</keyword>
<reference evidence="12 13" key="1">
    <citation type="journal article" date="2019" name="ISME J.">
        <title>Genome analyses of uncultured TG2/ZB3 bacteria in 'Margulisbacteria' specifically attached to ectosymbiotic spirochetes of protists in the termite gut.</title>
        <authorList>
            <person name="Utami Y.D."/>
            <person name="Kuwahara H."/>
            <person name="Igai K."/>
            <person name="Murakami T."/>
            <person name="Sugaya K."/>
            <person name="Morikawa T."/>
            <person name="Nagura Y."/>
            <person name="Yuki M."/>
            <person name="Deevong P."/>
            <person name="Inoue T."/>
            <person name="Kihara K."/>
            <person name="Lo N."/>
            <person name="Yamada A."/>
            <person name="Ohkuma M."/>
            <person name="Hongoh Y."/>
        </authorList>
    </citation>
    <scope>NUCLEOTIDE SEQUENCE [LARGE SCALE GENOMIC DNA]</scope>
    <source>
        <strain evidence="12">NkOx7-01</strain>
    </source>
</reference>
<dbReference type="FunFam" id="3.40.1700.10:FF:000002">
    <property type="entry name" value="Diadenylate cyclase"/>
    <property type="match status" value="1"/>
</dbReference>
<dbReference type="PANTHER" id="PTHR34185:SF1">
    <property type="entry name" value="DIADENYLATE CYCLASE"/>
    <property type="match status" value="1"/>
</dbReference>
<feature type="transmembrane region" description="Helical" evidence="10">
    <location>
        <begin position="12"/>
        <end position="31"/>
    </location>
</feature>
<keyword evidence="3 10" id="KW-0808">Transferase</keyword>
<organism evidence="12 13">
    <name type="scientific">Termititenax aidoneus</name>
    <dbReference type="NCBI Taxonomy" id="2218524"/>
    <lineage>
        <taxon>Bacteria</taxon>
        <taxon>Bacillati</taxon>
        <taxon>Candidatus Margulisiibacteriota</taxon>
        <taxon>Candidatus Termititenacia</taxon>
        <taxon>Candidatus Termititenacales</taxon>
        <taxon>Candidatus Termititenacaceae</taxon>
        <taxon>Candidatus Termititenax</taxon>
    </lineage>
</organism>
<comment type="subunit">
    <text evidence="10">Probably a homodimer.</text>
</comment>
<dbReference type="PIRSF" id="PIRSF004793">
    <property type="entry name" value="UCP004793"/>
    <property type="match status" value="1"/>
</dbReference>
<dbReference type="SUPFAM" id="SSF143597">
    <property type="entry name" value="YojJ-like"/>
    <property type="match status" value="1"/>
</dbReference>
<keyword evidence="5 10" id="KW-0548">Nucleotidyltransferase</keyword>
<evidence type="ECO:0000256" key="5">
    <source>
        <dbReference type="ARBA" id="ARBA00022695"/>
    </source>
</evidence>
<dbReference type="InterPro" id="IPR050338">
    <property type="entry name" value="DisA"/>
</dbReference>
<evidence type="ECO:0000256" key="8">
    <source>
        <dbReference type="ARBA" id="ARBA00022989"/>
    </source>
</evidence>
<evidence type="ECO:0000313" key="12">
    <source>
        <dbReference type="EMBL" id="GBR74071.1"/>
    </source>
</evidence>
<dbReference type="GO" id="GO:0004016">
    <property type="term" value="F:adenylate cyclase activity"/>
    <property type="evidence" value="ECO:0007669"/>
    <property type="project" value="UniProtKB-UniRule"/>
</dbReference>
<evidence type="ECO:0000256" key="7">
    <source>
        <dbReference type="ARBA" id="ARBA00022840"/>
    </source>
</evidence>
<dbReference type="InterPro" id="IPR014046">
    <property type="entry name" value="C-di-AMP_synthase"/>
</dbReference>
<comment type="caution">
    <text evidence="10">Lacks conserved residue(s) required for the propagation of feature annotation.</text>
</comment>
<gene>
    <name evidence="12" type="primary">disA</name>
    <name evidence="10" type="synonym">dacA</name>
    <name evidence="12" type="ORF">NO1_1305</name>
</gene>
<feature type="domain" description="DAC" evidence="11">
    <location>
        <begin position="81"/>
        <end position="239"/>
    </location>
</feature>
<sequence length="270" mass="29629">MFSALLSQFRLLDILDIVLVSIAIYYALVWLRSSRAGQLLKGFAVLIGIFIISKLADLYTIEWLIGQLTPMLATLLIVVFQPELRHGLEKLGGNFFAPAAKQTADLNIISQIVKAAEFLAKRKIGALIVIERNIGLGEFMETGIALQAEINADLIVSLFHKKALIHDGALIIRNKKIGAVSCMLPLTENKNLGSLGTRHRAAIGLSEVSDALIIVVSEETGYISIAENGQLTRKLNLQAVQTYLLKVYQGELTALQRNLKKLFGKKPPAK</sequence>
<keyword evidence="8 10" id="KW-1133">Transmembrane helix</keyword>
<evidence type="ECO:0000256" key="2">
    <source>
        <dbReference type="ARBA" id="ARBA00022475"/>
    </source>
</evidence>
<comment type="caution">
    <text evidence="12">The sequence shown here is derived from an EMBL/GenBank/DDBJ whole genome shotgun (WGS) entry which is preliminary data.</text>
</comment>
<evidence type="ECO:0000256" key="9">
    <source>
        <dbReference type="ARBA" id="ARBA00023136"/>
    </source>
</evidence>
<dbReference type="EMBL" id="BGZN01000028">
    <property type="protein sequence ID" value="GBR74071.1"/>
    <property type="molecule type" value="Genomic_DNA"/>
</dbReference>
<dbReference type="Pfam" id="PF19293">
    <property type="entry name" value="CdaA_N"/>
    <property type="match status" value="1"/>
</dbReference>
<evidence type="ECO:0000256" key="4">
    <source>
        <dbReference type="ARBA" id="ARBA00022692"/>
    </source>
</evidence>
<keyword evidence="13" id="KW-1185">Reference proteome</keyword>
<dbReference type="PROSITE" id="PS51794">
    <property type="entry name" value="DAC"/>
    <property type="match status" value="1"/>
</dbReference>
<dbReference type="AlphaFoldDB" id="A0A388TDT1"/>
<dbReference type="Pfam" id="PF02457">
    <property type="entry name" value="DAC"/>
    <property type="match status" value="1"/>
</dbReference>
<dbReference type="InterPro" id="IPR034701">
    <property type="entry name" value="CdaA"/>
</dbReference>